<dbReference type="Pfam" id="PF07811">
    <property type="entry name" value="TadE"/>
    <property type="match status" value="1"/>
</dbReference>
<dbReference type="InterPro" id="IPR012495">
    <property type="entry name" value="TadE-like_dom"/>
</dbReference>
<evidence type="ECO:0000259" key="2">
    <source>
        <dbReference type="Pfam" id="PF07811"/>
    </source>
</evidence>
<dbReference type="AlphaFoldDB" id="A0A0F9DIX3"/>
<organism evidence="3">
    <name type="scientific">marine sediment metagenome</name>
    <dbReference type="NCBI Taxonomy" id="412755"/>
    <lineage>
        <taxon>unclassified sequences</taxon>
        <taxon>metagenomes</taxon>
        <taxon>ecological metagenomes</taxon>
    </lineage>
</organism>
<keyword evidence="1" id="KW-0472">Membrane</keyword>
<evidence type="ECO:0000313" key="3">
    <source>
        <dbReference type="EMBL" id="KKL61604.1"/>
    </source>
</evidence>
<keyword evidence="1" id="KW-1133">Transmembrane helix</keyword>
<accession>A0A0F9DIX3</accession>
<sequence>MLGQNAHNATKTRAKRRGEEGSATVETVLWLPIFFGLFILMADVSLIFNGQAQILRVIQDANRSYSVGMLETDSATEDYIEDNLQRFSDKVSAKTRLSDGIITSTVTVPAMDLTATKLLSAMTSVTMSITSQHLKEMDL</sequence>
<protein>
    <recommendedName>
        <fullName evidence="2">TadE-like domain-containing protein</fullName>
    </recommendedName>
</protein>
<reference evidence="3" key="1">
    <citation type="journal article" date="2015" name="Nature">
        <title>Complex archaea that bridge the gap between prokaryotes and eukaryotes.</title>
        <authorList>
            <person name="Spang A."/>
            <person name="Saw J.H."/>
            <person name="Jorgensen S.L."/>
            <person name="Zaremba-Niedzwiedzka K."/>
            <person name="Martijn J."/>
            <person name="Lind A.E."/>
            <person name="van Eijk R."/>
            <person name="Schleper C."/>
            <person name="Guy L."/>
            <person name="Ettema T.J."/>
        </authorList>
    </citation>
    <scope>NUCLEOTIDE SEQUENCE</scope>
</reference>
<feature type="domain" description="TadE-like" evidence="2">
    <location>
        <begin position="21"/>
        <end position="61"/>
    </location>
</feature>
<name>A0A0F9DIX3_9ZZZZ</name>
<proteinExistence type="predicted"/>
<dbReference type="EMBL" id="LAZR01028769">
    <property type="protein sequence ID" value="KKL61604.1"/>
    <property type="molecule type" value="Genomic_DNA"/>
</dbReference>
<feature type="transmembrane region" description="Helical" evidence="1">
    <location>
        <begin position="29"/>
        <end position="48"/>
    </location>
</feature>
<evidence type="ECO:0000256" key="1">
    <source>
        <dbReference type="SAM" id="Phobius"/>
    </source>
</evidence>
<keyword evidence="1" id="KW-0812">Transmembrane</keyword>
<comment type="caution">
    <text evidence="3">The sequence shown here is derived from an EMBL/GenBank/DDBJ whole genome shotgun (WGS) entry which is preliminary data.</text>
</comment>
<gene>
    <name evidence="3" type="ORF">LCGC14_2193640</name>
</gene>